<keyword evidence="2" id="KW-1185">Reference proteome</keyword>
<comment type="caution">
    <text evidence="1">The sequence shown here is derived from an EMBL/GenBank/DDBJ whole genome shotgun (WGS) entry which is preliminary data.</text>
</comment>
<sequence length="295" mass="31931">MERAQAQLTVQEVIASTADAQGTVNLYHSNNPVSTSVNSDVSLRFERFDCIETVTDNSFVKLLYRPERISPERTLVSLKSNSRLLYDKYLAIAEVDDDDNEGVRNRIEISLGCNGSPQSTAVVIDQLAHVETLVDTRFARAQVGNLSPIANSNQNFSASGGVLIAQQSANSVRFFNPVNYQVTVISPNGTTILLGAGQVVTANSQGLGQPQTFDLQHFLNTGSLTTALIPGNNAAIDGLSADVQEIYRKAWPDIQATLDAQARQIDSGNSDRDSIGDNSIGEVINIREDIVDSIF</sequence>
<protein>
    <submittedName>
        <fullName evidence="1">Uncharacterized protein</fullName>
    </submittedName>
</protein>
<evidence type="ECO:0000313" key="2">
    <source>
        <dbReference type="Proteomes" id="UP000615026"/>
    </source>
</evidence>
<dbReference type="RefSeq" id="WP_193996393.1">
    <property type="nucleotide sequence ID" value="NZ_JADEXP010000455.1"/>
</dbReference>
<accession>A0A928ZZS9</accession>
<organism evidence="1 2">
    <name type="scientific">Leptolyngbya cf. ectocarpi LEGE 11479</name>
    <dbReference type="NCBI Taxonomy" id="1828722"/>
    <lineage>
        <taxon>Bacteria</taxon>
        <taxon>Bacillati</taxon>
        <taxon>Cyanobacteriota</taxon>
        <taxon>Cyanophyceae</taxon>
        <taxon>Leptolyngbyales</taxon>
        <taxon>Leptolyngbyaceae</taxon>
        <taxon>Leptolyngbya group</taxon>
        <taxon>Leptolyngbya</taxon>
    </lineage>
</organism>
<name>A0A928ZZS9_LEPEC</name>
<reference evidence="1" key="1">
    <citation type="submission" date="2020-10" db="EMBL/GenBank/DDBJ databases">
        <authorList>
            <person name="Castelo-Branco R."/>
            <person name="Eusebio N."/>
            <person name="Adriana R."/>
            <person name="Vieira A."/>
            <person name="Brugerolle De Fraissinette N."/>
            <person name="Rezende De Castro R."/>
            <person name="Schneider M.P."/>
            <person name="Vasconcelos V."/>
            <person name="Leao P.N."/>
        </authorList>
    </citation>
    <scope>NUCLEOTIDE SEQUENCE</scope>
    <source>
        <strain evidence="1">LEGE 11479</strain>
    </source>
</reference>
<evidence type="ECO:0000313" key="1">
    <source>
        <dbReference type="EMBL" id="MBE9070532.1"/>
    </source>
</evidence>
<dbReference type="Proteomes" id="UP000615026">
    <property type="component" value="Unassembled WGS sequence"/>
</dbReference>
<proteinExistence type="predicted"/>
<gene>
    <name evidence="1" type="ORF">IQ260_28205</name>
</gene>
<dbReference type="EMBL" id="JADEXP010000455">
    <property type="protein sequence ID" value="MBE9070532.1"/>
    <property type="molecule type" value="Genomic_DNA"/>
</dbReference>
<dbReference type="AlphaFoldDB" id="A0A928ZZS9"/>